<keyword evidence="2" id="KW-1185">Reference proteome</keyword>
<evidence type="ECO:0000313" key="1">
    <source>
        <dbReference type="EMBL" id="OMO83605.1"/>
    </source>
</evidence>
<dbReference type="AlphaFoldDB" id="A0A1R3IM03"/>
<sequence>MEIFNKYLFPCLPQSVKTLDLEYYDHPSNLELSPSLAQTLTTLRLHRCGFWGRNSLDPFPSFINLKELYLDSCGFDHCGITFKITAPQLVRLDINFFTVLHTGVMFFQFAFGSSTVLGFAIKDV</sequence>
<dbReference type="EMBL" id="AWWV01009853">
    <property type="protein sequence ID" value="OMO83605.1"/>
    <property type="molecule type" value="Genomic_DNA"/>
</dbReference>
<gene>
    <name evidence="1" type="ORF">CCACVL1_11329</name>
</gene>
<organism evidence="1 2">
    <name type="scientific">Corchorus capsularis</name>
    <name type="common">Jute</name>
    <dbReference type="NCBI Taxonomy" id="210143"/>
    <lineage>
        <taxon>Eukaryota</taxon>
        <taxon>Viridiplantae</taxon>
        <taxon>Streptophyta</taxon>
        <taxon>Embryophyta</taxon>
        <taxon>Tracheophyta</taxon>
        <taxon>Spermatophyta</taxon>
        <taxon>Magnoliopsida</taxon>
        <taxon>eudicotyledons</taxon>
        <taxon>Gunneridae</taxon>
        <taxon>Pentapetalae</taxon>
        <taxon>rosids</taxon>
        <taxon>malvids</taxon>
        <taxon>Malvales</taxon>
        <taxon>Malvaceae</taxon>
        <taxon>Grewioideae</taxon>
        <taxon>Apeibeae</taxon>
        <taxon>Corchorus</taxon>
    </lineage>
</organism>
<accession>A0A1R3IM03</accession>
<dbReference type="Proteomes" id="UP000188268">
    <property type="component" value="Unassembled WGS sequence"/>
</dbReference>
<dbReference type="Gramene" id="OMO83605">
    <property type="protein sequence ID" value="OMO83605"/>
    <property type="gene ID" value="CCACVL1_11329"/>
</dbReference>
<proteinExistence type="predicted"/>
<dbReference type="SUPFAM" id="SSF52047">
    <property type="entry name" value="RNI-like"/>
    <property type="match status" value="1"/>
</dbReference>
<dbReference type="InterPro" id="IPR032675">
    <property type="entry name" value="LRR_dom_sf"/>
</dbReference>
<dbReference type="OrthoDB" id="996430at2759"/>
<protein>
    <submittedName>
        <fullName evidence="1">Leucine-rich repeat 2</fullName>
    </submittedName>
</protein>
<evidence type="ECO:0000313" key="2">
    <source>
        <dbReference type="Proteomes" id="UP000188268"/>
    </source>
</evidence>
<comment type="caution">
    <text evidence="1">The sequence shown here is derived from an EMBL/GenBank/DDBJ whole genome shotgun (WGS) entry which is preliminary data.</text>
</comment>
<reference evidence="1 2" key="1">
    <citation type="submission" date="2013-09" db="EMBL/GenBank/DDBJ databases">
        <title>Corchorus capsularis genome sequencing.</title>
        <authorList>
            <person name="Alam M."/>
            <person name="Haque M.S."/>
            <person name="Islam M.S."/>
            <person name="Emdad E.M."/>
            <person name="Islam M.M."/>
            <person name="Ahmed B."/>
            <person name="Halim A."/>
            <person name="Hossen Q.M.M."/>
            <person name="Hossain M.Z."/>
            <person name="Ahmed R."/>
            <person name="Khan M.M."/>
            <person name="Islam R."/>
            <person name="Rashid M.M."/>
            <person name="Khan S.A."/>
            <person name="Rahman M.S."/>
            <person name="Alam M."/>
        </authorList>
    </citation>
    <scope>NUCLEOTIDE SEQUENCE [LARGE SCALE GENOMIC DNA]</scope>
    <source>
        <strain evidence="2">cv. CVL-1</strain>
        <tissue evidence="1">Whole seedling</tissue>
    </source>
</reference>
<dbReference type="Gene3D" id="3.80.10.10">
    <property type="entry name" value="Ribonuclease Inhibitor"/>
    <property type="match status" value="1"/>
</dbReference>
<name>A0A1R3IM03_COCAP</name>